<comment type="caution">
    <text evidence="1">The sequence shown here is derived from an EMBL/GenBank/DDBJ whole genome shotgun (WGS) entry which is preliminary data.</text>
</comment>
<accession>A0ABX1QUX0</accession>
<name>A0ABX1QUX0_9FLAO</name>
<gene>
    <name evidence="1" type="ORF">G6042_04845</name>
</gene>
<sequence length="51" mass="5866">MNVISNEMFLSRSFGTDRSGNPFLFFFKKEKIATDSWTRAPKKQTGEANSF</sequence>
<organism evidence="1 2">
    <name type="scientific">Flavobacterium solisilvae</name>
    <dbReference type="NCBI Taxonomy" id="1852019"/>
    <lineage>
        <taxon>Bacteria</taxon>
        <taxon>Pseudomonadati</taxon>
        <taxon>Bacteroidota</taxon>
        <taxon>Flavobacteriia</taxon>
        <taxon>Flavobacteriales</taxon>
        <taxon>Flavobacteriaceae</taxon>
        <taxon>Flavobacterium</taxon>
    </lineage>
</organism>
<keyword evidence="2" id="KW-1185">Reference proteome</keyword>
<evidence type="ECO:0000313" key="1">
    <source>
        <dbReference type="EMBL" id="NMH24594.1"/>
    </source>
</evidence>
<reference evidence="1 2" key="1">
    <citation type="submission" date="2020-02" db="EMBL/GenBank/DDBJ databases">
        <title>Flavobacterium sp. genome.</title>
        <authorList>
            <person name="Jung H.S."/>
            <person name="Baek J.H."/>
            <person name="Jeon C.O."/>
        </authorList>
    </citation>
    <scope>NUCLEOTIDE SEQUENCE [LARGE SCALE GENOMIC DNA]</scope>
    <source>
        <strain evidence="1 2">SE-s27</strain>
    </source>
</reference>
<proteinExistence type="predicted"/>
<evidence type="ECO:0000313" key="2">
    <source>
        <dbReference type="Proteomes" id="UP000767947"/>
    </source>
</evidence>
<dbReference type="RefSeq" id="WP_169523181.1">
    <property type="nucleotide sequence ID" value="NZ_JAAMPT010000202.1"/>
</dbReference>
<protein>
    <submittedName>
        <fullName evidence="1">Uncharacterized protein</fullName>
    </submittedName>
</protein>
<dbReference type="EMBL" id="JAAMPT010000202">
    <property type="protein sequence ID" value="NMH24594.1"/>
    <property type="molecule type" value="Genomic_DNA"/>
</dbReference>
<dbReference type="Proteomes" id="UP000767947">
    <property type="component" value="Unassembled WGS sequence"/>
</dbReference>